<name>A0A345UGK2_9BACT</name>
<keyword evidence="3" id="KW-0378">Hydrolase</keyword>
<dbReference type="PANTHER" id="PTHR34039">
    <property type="entry name" value="UPF0102 PROTEIN YRAN"/>
    <property type="match status" value="1"/>
</dbReference>
<evidence type="ECO:0000313" key="3">
    <source>
        <dbReference type="EMBL" id="AXI99603.1"/>
    </source>
</evidence>
<dbReference type="Gene3D" id="3.40.1350.10">
    <property type="match status" value="1"/>
</dbReference>
<dbReference type="PANTHER" id="PTHR34039:SF1">
    <property type="entry name" value="UPF0102 PROTEIN YRAN"/>
    <property type="match status" value="1"/>
</dbReference>
<dbReference type="AlphaFoldDB" id="A0A345UGK2"/>
<dbReference type="InterPro" id="IPR003509">
    <property type="entry name" value="UPF0102_YraN-like"/>
</dbReference>
<accession>A0A345UGK2</accession>
<dbReference type="Pfam" id="PF02021">
    <property type="entry name" value="UPF0102"/>
    <property type="match status" value="1"/>
</dbReference>
<evidence type="ECO:0000313" key="4">
    <source>
        <dbReference type="Proteomes" id="UP000254808"/>
    </source>
</evidence>
<dbReference type="HAMAP" id="MF_00048">
    <property type="entry name" value="UPF0102"/>
    <property type="match status" value="1"/>
</dbReference>
<evidence type="ECO:0000256" key="2">
    <source>
        <dbReference type="HAMAP-Rule" id="MF_00048"/>
    </source>
</evidence>
<dbReference type="KEGG" id="cprv:CYPRO_0316"/>
<dbReference type="NCBIfam" id="NF009150">
    <property type="entry name" value="PRK12497.1-3"/>
    <property type="match status" value="1"/>
</dbReference>
<keyword evidence="3" id="KW-0540">Nuclease</keyword>
<dbReference type="InterPro" id="IPR011856">
    <property type="entry name" value="tRNA_endonuc-like_dom_sf"/>
</dbReference>
<dbReference type="NCBIfam" id="TIGR00252">
    <property type="entry name" value="YraN family protein"/>
    <property type="match status" value="1"/>
</dbReference>
<dbReference type="EMBL" id="CP027806">
    <property type="protein sequence ID" value="AXI99603.1"/>
    <property type="molecule type" value="Genomic_DNA"/>
</dbReference>
<dbReference type="NCBIfam" id="NF009154">
    <property type="entry name" value="PRK12497.3-3"/>
    <property type="match status" value="1"/>
</dbReference>
<comment type="similarity">
    <text evidence="1 2">Belongs to the UPF0102 family.</text>
</comment>
<keyword evidence="3" id="KW-0255">Endonuclease</keyword>
<dbReference type="SUPFAM" id="SSF52980">
    <property type="entry name" value="Restriction endonuclease-like"/>
    <property type="match status" value="1"/>
</dbReference>
<dbReference type="InterPro" id="IPR011335">
    <property type="entry name" value="Restrct_endonuc-II-like"/>
</dbReference>
<protein>
    <recommendedName>
        <fullName evidence="2">UPF0102 protein CYPRO_0316</fullName>
    </recommendedName>
</protein>
<evidence type="ECO:0000256" key="1">
    <source>
        <dbReference type="ARBA" id="ARBA00006738"/>
    </source>
</evidence>
<organism evidence="3 4">
    <name type="scientific">Cyclonatronum proteinivorum</name>
    <dbReference type="NCBI Taxonomy" id="1457365"/>
    <lineage>
        <taxon>Bacteria</taxon>
        <taxon>Pseudomonadati</taxon>
        <taxon>Balneolota</taxon>
        <taxon>Balneolia</taxon>
        <taxon>Balneolales</taxon>
        <taxon>Cyclonatronaceae</taxon>
        <taxon>Cyclonatronum</taxon>
    </lineage>
</organism>
<proteinExistence type="inferred from homology"/>
<gene>
    <name evidence="3" type="ORF">CYPRO_0316</name>
</gene>
<dbReference type="GO" id="GO:0003676">
    <property type="term" value="F:nucleic acid binding"/>
    <property type="evidence" value="ECO:0007669"/>
    <property type="project" value="InterPro"/>
</dbReference>
<sequence>MTKQNLPAHLELGQKGEDIAVAWLEKNDIRILERNYHFEKAEVDIIAYNGRQIIFVEVKTRSSNHFSEPEDAVTDEKKRSLHKAAGAWLYERKMDGAPVRFDIISVILSSPEADPVVRHFEGAFWQL</sequence>
<dbReference type="RefSeq" id="WP_114982892.1">
    <property type="nucleotide sequence ID" value="NZ_CP027806.1"/>
</dbReference>
<keyword evidence="4" id="KW-1185">Reference proteome</keyword>
<dbReference type="CDD" id="cd20736">
    <property type="entry name" value="PoNe_Nuclease"/>
    <property type="match status" value="1"/>
</dbReference>
<dbReference type="Proteomes" id="UP000254808">
    <property type="component" value="Chromosome"/>
</dbReference>
<dbReference type="OrthoDB" id="9802516at2"/>
<dbReference type="GO" id="GO:0004519">
    <property type="term" value="F:endonuclease activity"/>
    <property type="evidence" value="ECO:0007669"/>
    <property type="project" value="UniProtKB-KW"/>
</dbReference>
<reference evidence="3 4" key="1">
    <citation type="submission" date="2018-03" db="EMBL/GenBank/DDBJ databases">
        <title>Phenotypic and genomic properties of Cyclonatronum proteinivorum gen. nov., sp. nov., a haloalkaliphilic bacteroidete from soda lakes possessing Na+-translocating rhodopsin.</title>
        <authorList>
            <person name="Toshchakov S.V."/>
            <person name="Korzhenkov A."/>
            <person name="Samarov N.I."/>
            <person name="Kublanov I.V."/>
            <person name="Muntyan M.S."/>
            <person name="Sorokin D.Y."/>
        </authorList>
    </citation>
    <scope>NUCLEOTIDE SEQUENCE [LARGE SCALE GENOMIC DNA]</scope>
    <source>
        <strain evidence="3 4">Omega</strain>
    </source>
</reference>